<name>A0ABS5RJ90_9MYCO</name>
<protein>
    <submittedName>
        <fullName evidence="1">Uncharacterized protein</fullName>
    </submittedName>
</protein>
<evidence type="ECO:0000313" key="2">
    <source>
        <dbReference type="Proteomes" id="UP001519535"/>
    </source>
</evidence>
<sequence>MTANTATPNVTDYLKFCAAETKAQLDDVMGRLAQADAEHPLTNNETERMNSILTEVQNIVGVLTRGLLGVGADLNTYTDGRRVETILELAGSTFTYRWHPRPDHPANRPSEVVGMVVGDSDR</sequence>
<gene>
    <name evidence="1" type="ORF">KIH27_08060</name>
</gene>
<dbReference type="Proteomes" id="UP001519535">
    <property type="component" value="Unassembled WGS sequence"/>
</dbReference>
<organism evidence="1 2">
    <name type="scientific">Mycolicibacter acidiphilus</name>
    <dbReference type="NCBI Taxonomy" id="2835306"/>
    <lineage>
        <taxon>Bacteria</taxon>
        <taxon>Bacillati</taxon>
        <taxon>Actinomycetota</taxon>
        <taxon>Actinomycetes</taxon>
        <taxon>Mycobacteriales</taxon>
        <taxon>Mycobacteriaceae</taxon>
        <taxon>Mycolicibacter</taxon>
    </lineage>
</organism>
<accession>A0ABS5RJ90</accession>
<evidence type="ECO:0000313" key="1">
    <source>
        <dbReference type="EMBL" id="MBS9533541.1"/>
    </source>
</evidence>
<proteinExistence type="predicted"/>
<keyword evidence="2" id="KW-1185">Reference proteome</keyword>
<reference evidence="1 2" key="1">
    <citation type="submission" date="2021-05" db="EMBL/GenBank/DDBJ databases">
        <title>Mycobacterium acidophilum sp. nov., an extremely acid-tolerant member of the genus Mycobacterium.</title>
        <authorList>
            <person name="Xia J."/>
        </authorList>
    </citation>
    <scope>NUCLEOTIDE SEQUENCE [LARGE SCALE GENOMIC DNA]</scope>
    <source>
        <strain evidence="1 2">M1</strain>
    </source>
</reference>
<comment type="caution">
    <text evidence="1">The sequence shown here is derived from an EMBL/GenBank/DDBJ whole genome shotgun (WGS) entry which is preliminary data.</text>
</comment>
<dbReference type="EMBL" id="JAHCLR010000012">
    <property type="protein sequence ID" value="MBS9533541.1"/>
    <property type="molecule type" value="Genomic_DNA"/>
</dbReference>
<dbReference type="RefSeq" id="WP_214092423.1">
    <property type="nucleotide sequence ID" value="NZ_JAHCLR010000012.1"/>
</dbReference>